<dbReference type="CDD" id="cd07043">
    <property type="entry name" value="STAS_anti-anti-sigma_factors"/>
    <property type="match status" value="1"/>
</dbReference>
<dbReference type="STRING" id="1137284.GCA_001418205_00858"/>
<evidence type="ECO:0000259" key="1">
    <source>
        <dbReference type="PROSITE" id="PS50801"/>
    </source>
</evidence>
<reference evidence="3" key="1">
    <citation type="submission" date="2015-08" db="EMBL/GenBank/DDBJ databases">
        <authorList>
            <person name="Varghese N."/>
        </authorList>
    </citation>
    <scope>NUCLEOTIDE SEQUENCE [LARGE SCALE GENOMIC DNA]</scope>
    <source>
        <strain evidence="3">JCM 18476</strain>
    </source>
</reference>
<dbReference type="PROSITE" id="PS50801">
    <property type="entry name" value="STAS"/>
    <property type="match status" value="1"/>
</dbReference>
<dbReference type="InterPro" id="IPR036513">
    <property type="entry name" value="STAS_dom_sf"/>
</dbReference>
<protein>
    <submittedName>
        <fullName evidence="2">Anti-anti-sigma regulatory factor (Antagonist of anti-sigma factor)</fullName>
    </submittedName>
</protein>
<dbReference type="Pfam" id="PF13466">
    <property type="entry name" value="STAS_2"/>
    <property type="match status" value="1"/>
</dbReference>
<organism evidence="2 3">
    <name type="scientific">Marinomonas fungiae</name>
    <dbReference type="NCBI Taxonomy" id="1137284"/>
    <lineage>
        <taxon>Bacteria</taxon>
        <taxon>Pseudomonadati</taxon>
        <taxon>Pseudomonadota</taxon>
        <taxon>Gammaproteobacteria</taxon>
        <taxon>Oceanospirillales</taxon>
        <taxon>Oceanospirillaceae</taxon>
        <taxon>Marinomonas</taxon>
    </lineage>
</organism>
<name>A0A0K6IIT3_9GAMM</name>
<keyword evidence="3" id="KW-1185">Reference proteome</keyword>
<proteinExistence type="predicted"/>
<sequence length="99" mass="11068">MIIGQFDEKSATATMVLKGRFDYSCQQEFREFFARYPKGTDYIIDLSSVSYIDSSALGMLLLLRDHAGGDTSNVVIKGASEFVISALKMAHFERLFVLS</sequence>
<dbReference type="InterPro" id="IPR058548">
    <property type="entry name" value="MlaB-like_STAS"/>
</dbReference>
<dbReference type="Gene3D" id="3.30.750.24">
    <property type="entry name" value="STAS domain"/>
    <property type="match status" value="1"/>
</dbReference>
<evidence type="ECO:0000313" key="2">
    <source>
        <dbReference type="EMBL" id="CUB03014.1"/>
    </source>
</evidence>
<dbReference type="AlphaFoldDB" id="A0A0K6IIT3"/>
<gene>
    <name evidence="2" type="ORF">Ga0061065_102353</name>
</gene>
<dbReference type="OrthoDB" id="278639at2"/>
<dbReference type="InterPro" id="IPR002645">
    <property type="entry name" value="STAS_dom"/>
</dbReference>
<accession>A0A0K6IIT3</accession>
<dbReference type="EMBL" id="CYHG01000002">
    <property type="protein sequence ID" value="CUB03014.1"/>
    <property type="molecule type" value="Genomic_DNA"/>
</dbReference>
<feature type="domain" description="STAS" evidence="1">
    <location>
        <begin position="17"/>
        <end position="99"/>
    </location>
</feature>
<dbReference type="Proteomes" id="UP000182769">
    <property type="component" value="Unassembled WGS sequence"/>
</dbReference>
<evidence type="ECO:0000313" key="3">
    <source>
        <dbReference type="Proteomes" id="UP000182769"/>
    </source>
</evidence>
<dbReference type="SUPFAM" id="SSF52091">
    <property type="entry name" value="SpoIIaa-like"/>
    <property type="match status" value="1"/>
</dbReference>
<dbReference type="RefSeq" id="WP_055461977.1">
    <property type="nucleotide sequence ID" value="NZ_CYHG01000002.1"/>
</dbReference>